<dbReference type="PANTHER" id="PTHR33048:SF47">
    <property type="entry name" value="INTEGRAL MEMBRANE PROTEIN-RELATED"/>
    <property type="match status" value="1"/>
</dbReference>
<keyword evidence="3 7" id="KW-1133">Transmembrane helix</keyword>
<evidence type="ECO:0000259" key="8">
    <source>
        <dbReference type="Pfam" id="PF20684"/>
    </source>
</evidence>
<comment type="similarity">
    <text evidence="5">Belongs to the SAT4 family.</text>
</comment>
<feature type="transmembrane region" description="Helical" evidence="7">
    <location>
        <begin position="24"/>
        <end position="46"/>
    </location>
</feature>
<evidence type="ECO:0000256" key="1">
    <source>
        <dbReference type="ARBA" id="ARBA00004141"/>
    </source>
</evidence>
<dbReference type="PANTHER" id="PTHR33048">
    <property type="entry name" value="PTH11-LIKE INTEGRAL MEMBRANE PROTEIN (AFU_ORTHOLOGUE AFUA_5G11245)"/>
    <property type="match status" value="1"/>
</dbReference>
<feature type="transmembrane region" description="Helical" evidence="7">
    <location>
        <begin position="218"/>
        <end position="238"/>
    </location>
</feature>
<sequence length="391" mass="43675">MDGSFKMPPPEVLAEMAKDDITHKVIVCVGAFTAMGFVSVCLRLFSRAKFVGLVGLEDYLIMLSMIFSACTSACLIGTAKWGNGRHMLNLPPQNGMWILKWLYFSIIAYHCSLTTTKLSILWQYRRIFTYKQMRVAIYASMGLCLACGTIAVVCATFTCIPVQAYWHFEQRPFARCVNQDMMYHANAGMNIATDLLVAVLPIKAIWMLKIAMRQKIALLVILTLGWFVVVISVIRLYILIEVAKHPMDTSWYGGPAAIWSALEINLAIFCASAPALRPLVVAVIPAFAASLGGSKRTNEASGPSDYSNQTEDSRNSRPFMKLKGRRSQSTVNDDIDLERSITALPHAERYHGEIHVTKDFEQLSARESRRPSDTDSSKVLFPRSPVSPKRF</sequence>
<dbReference type="AlphaFoldDB" id="A0A9W4U4L2"/>
<evidence type="ECO:0000256" key="5">
    <source>
        <dbReference type="ARBA" id="ARBA00038359"/>
    </source>
</evidence>
<keyword evidence="4 7" id="KW-0472">Membrane</keyword>
<evidence type="ECO:0000313" key="9">
    <source>
        <dbReference type="EMBL" id="CAI6271566.1"/>
    </source>
</evidence>
<feature type="region of interest" description="Disordered" evidence="6">
    <location>
        <begin position="358"/>
        <end position="391"/>
    </location>
</feature>
<dbReference type="InterPro" id="IPR052337">
    <property type="entry name" value="SAT4-like"/>
</dbReference>
<feature type="compositionally biased region" description="Basic and acidic residues" evidence="6">
    <location>
        <begin position="358"/>
        <end position="376"/>
    </location>
</feature>
<feature type="transmembrane region" description="Helical" evidence="7">
    <location>
        <begin position="136"/>
        <end position="166"/>
    </location>
</feature>
<feature type="transmembrane region" description="Helical" evidence="7">
    <location>
        <begin position="58"/>
        <end position="81"/>
    </location>
</feature>
<dbReference type="OrthoDB" id="444631at2759"/>
<dbReference type="GO" id="GO:0016020">
    <property type="term" value="C:membrane"/>
    <property type="evidence" value="ECO:0007669"/>
    <property type="project" value="UniProtKB-SubCell"/>
</dbReference>
<dbReference type="EMBL" id="CAOQHR010000001">
    <property type="protein sequence ID" value="CAI6271566.1"/>
    <property type="molecule type" value="Genomic_DNA"/>
</dbReference>
<name>A0A9W4U4L2_9PLEO</name>
<evidence type="ECO:0000256" key="4">
    <source>
        <dbReference type="ARBA" id="ARBA00023136"/>
    </source>
</evidence>
<comment type="caution">
    <text evidence="9">The sequence shown here is derived from an EMBL/GenBank/DDBJ whole genome shotgun (WGS) entry which is preliminary data.</text>
</comment>
<keyword evidence="10" id="KW-1185">Reference proteome</keyword>
<evidence type="ECO:0000256" key="2">
    <source>
        <dbReference type="ARBA" id="ARBA00022692"/>
    </source>
</evidence>
<evidence type="ECO:0000256" key="7">
    <source>
        <dbReference type="SAM" id="Phobius"/>
    </source>
</evidence>
<accession>A0A9W4U4L2</accession>
<feature type="transmembrane region" description="Helical" evidence="7">
    <location>
        <begin position="101"/>
        <end position="124"/>
    </location>
</feature>
<evidence type="ECO:0000256" key="3">
    <source>
        <dbReference type="ARBA" id="ARBA00022989"/>
    </source>
</evidence>
<evidence type="ECO:0000313" key="10">
    <source>
        <dbReference type="Proteomes" id="UP001152607"/>
    </source>
</evidence>
<keyword evidence="2 7" id="KW-0812">Transmembrane</keyword>
<feature type="region of interest" description="Disordered" evidence="6">
    <location>
        <begin position="294"/>
        <end position="334"/>
    </location>
</feature>
<feature type="domain" description="Rhodopsin" evidence="8">
    <location>
        <begin position="42"/>
        <end position="280"/>
    </location>
</feature>
<proteinExistence type="inferred from homology"/>
<comment type="subcellular location">
    <subcellularLocation>
        <location evidence="1">Membrane</location>
        <topology evidence="1">Multi-pass membrane protein</topology>
    </subcellularLocation>
</comment>
<protein>
    <recommendedName>
        <fullName evidence="8">Rhodopsin domain-containing protein</fullName>
    </recommendedName>
</protein>
<evidence type="ECO:0000256" key="6">
    <source>
        <dbReference type="SAM" id="MobiDB-lite"/>
    </source>
</evidence>
<feature type="compositionally biased region" description="Polar residues" evidence="6">
    <location>
        <begin position="299"/>
        <end position="310"/>
    </location>
</feature>
<dbReference type="InterPro" id="IPR049326">
    <property type="entry name" value="Rhodopsin_dom_fungi"/>
</dbReference>
<gene>
    <name evidence="9" type="ORF">PDIGIT_LOCUS1745</name>
</gene>
<feature type="transmembrane region" description="Helical" evidence="7">
    <location>
        <begin position="186"/>
        <end position="206"/>
    </location>
</feature>
<reference evidence="9" key="1">
    <citation type="submission" date="2023-01" db="EMBL/GenBank/DDBJ databases">
        <authorList>
            <person name="Van Ghelder C."/>
            <person name="Rancurel C."/>
        </authorList>
    </citation>
    <scope>NUCLEOTIDE SEQUENCE</scope>
    <source>
        <strain evidence="9">CNCM I-4278</strain>
    </source>
</reference>
<organism evidence="9 10">
    <name type="scientific">Periconia digitata</name>
    <dbReference type="NCBI Taxonomy" id="1303443"/>
    <lineage>
        <taxon>Eukaryota</taxon>
        <taxon>Fungi</taxon>
        <taxon>Dikarya</taxon>
        <taxon>Ascomycota</taxon>
        <taxon>Pezizomycotina</taxon>
        <taxon>Dothideomycetes</taxon>
        <taxon>Pleosporomycetidae</taxon>
        <taxon>Pleosporales</taxon>
        <taxon>Massarineae</taxon>
        <taxon>Periconiaceae</taxon>
        <taxon>Periconia</taxon>
    </lineage>
</organism>
<dbReference type="Pfam" id="PF20684">
    <property type="entry name" value="Fung_rhodopsin"/>
    <property type="match status" value="1"/>
</dbReference>
<dbReference type="Proteomes" id="UP001152607">
    <property type="component" value="Unassembled WGS sequence"/>
</dbReference>